<evidence type="ECO:0000313" key="2">
    <source>
        <dbReference type="Proteomes" id="UP000552700"/>
    </source>
</evidence>
<gene>
    <name evidence="1" type="ORF">FHS92_001166</name>
</gene>
<reference evidence="1 2" key="1">
    <citation type="submission" date="2020-08" db="EMBL/GenBank/DDBJ databases">
        <title>Genomic Encyclopedia of Type Strains, Phase IV (KMG-IV): sequencing the most valuable type-strain genomes for metagenomic binning, comparative biology and taxonomic classification.</title>
        <authorList>
            <person name="Goeker M."/>
        </authorList>
    </citation>
    <scope>NUCLEOTIDE SEQUENCE [LARGE SCALE GENOMIC DNA]</scope>
    <source>
        <strain evidence="1 2">DSM 102255</strain>
    </source>
</reference>
<comment type="caution">
    <text evidence="1">The sequence shown here is derived from an EMBL/GenBank/DDBJ whole genome shotgun (WGS) entry which is preliminary data.</text>
</comment>
<dbReference type="AlphaFoldDB" id="A0A841IWY6"/>
<sequence>MKGPLMFALLSAGIFGIAFLAASATLWMMFTTYGAKMTAALRMEHVPAANLHREQDYQRIRTVRTVLVPRTAMAPARSLVNAA</sequence>
<dbReference type="EMBL" id="JACIJP010000001">
    <property type="protein sequence ID" value="MBB6123459.1"/>
    <property type="molecule type" value="Genomic_DNA"/>
</dbReference>
<evidence type="ECO:0000313" key="1">
    <source>
        <dbReference type="EMBL" id="MBB6123459.1"/>
    </source>
</evidence>
<dbReference type="Proteomes" id="UP000552700">
    <property type="component" value="Unassembled WGS sequence"/>
</dbReference>
<dbReference type="RefSeq" id="WP_184078379.1">
    <property type="nucleotide sequence ID" value="NZ_JACIJP010000001.1"/>
</dbReference>
<accession>A0A841IWY6</accession>
<keyword evidence="2" id="KW-1185">Reference proteome</keyword>
<name>A0A841IWY6_9SPHN</name>
<organism evidence="1 2">
    <name type="scientific">Sphingobium subterraneum</name>
    <dbReference type="NCBI Taxonomy" id="627688"/>
    <lineage>
        <taxon>Bacteria</taxon>
        <taxon>Pseudomonadati</taxon>
        <taxon>Pseudomonadota</taxon>
        <taxon>Alphaproteobacteria</taxon>
        <taxon>Sphingomonadales</taxon>
        <taxon>Sphingomonadaceae</taxon>
        <taxon>Sphingobium</taxon>
    </lineage>
</organism>
<protein>
    <submittedName>
        <fullName evidence="1">Uncharacterized protein</fullName>
    </submittedName>
</protein>
<proteinExistence type="predicted"/>